<proteinExistence type="predicted"/>
<feature type="non-terminal residue" evidence="5">
    <location>
        <position position="128"/>
    </location>
</feature>
<evidence type="ECO:0000313" key="6">
    <source>
        <dbReference type="Proteomes" id="UP000626109"/>
    </source>
</evidence>
<feature type="compositionally biased region" description="Pro residues" evidence="3">
    <location>
        <begin position="105"/>
        <end position="128"/>
    </location>
</feature>
<dbReference type="InterPro" id="IPR012677">
    <property type="entry name" value="Nucleotide-bd_a/b_plait_sf"/>
</dbReference>
<dbReference type="InterPro" id="IPR052462">
    <property type="entry name" value="SLIRP/GR-RBP-like"/>
</dbReference>
<feature type="compositionally biased region" description="Low complexity" evidence="3">
    <location>
        <begin position="82"/>
        <end position="101"/>
    </location>
</feature>
<dbReference type="Gene3D" id="3.30.70.330">
    <property type="match status" value="1"/>
</dbReference>
<dbReference type="Proteomes" id="UP000626109">
    <property type="component" value="Unassembled WGS sequence"/>
</dbReference>
<evidence type="ECO:0000256" key="2">
    <source>
        <dbReference type="PROSITE-ProRule" id="PRU00176"/>
    </source>
</evidence>
<keyword evidence="1 2" id="KW-0694">RNA-binding</keyword>
<dbReference type="SUPFAM" id="SSF54928">
    <property type="entry name" value="RNA-binding domain, RBD"/>
    <property type="match status" value="1"/>
</dbReference>
<dbReference type="InterPro" id="IPR000504">
    <property type="entry name" value="RRM_dom"/>
</dbReference>
<organism evidence="5 6">
    <name type="scientific">Polarella glacialis</name>
    <name type="common">Dinoflagellate</name>
    <dbReference type="NCBI Taxonomy" id="89957"/>
    <lineage>
        <taxon>Eukaryota</taxon>
        <taxon>Sar</taxon>
        <taxon>Alveolata</taxon>
        <taxon>Dinophyceae</taxon>
        <taxon>Suessiales</taxon>
        <taxon>Suessiaceae</taxon>
        <taxon>Polarella</taxon>
    </lineage>
</organism>
<dbReference type="Pfam" id="PF00076">
    <property type="entry name" value="RRM_1"/>
    <property type="match status" value="1"/>
</dbReference>
<dbReference type="AlphaFoldDB" id="A0A813HVX2"/>
<evidence type="ECO:0000259" key="4">
    <source>
        <dbReference type="PROSITE" id="PS50102"/>
    </source>
</evidence>
<evidence type="ECO:0000256" key="1">
    <source>
        <dbReference type="ARBA" id="ARBA00022884"/>
    </source>
</evidence>
<gene>
    <name evidence="5" type="ORF">PGLA2088_LOCUS2376</name>
</gene>
<reference evidence="5" key="1">
    <citation type="submission" date="2021-02" db="EMBL/GenBank/DDBJ databases">
        <authorList>
            <person name="Dougan E. K."/>
            <person name="Rhodes N."/>
            <person name="Thang M."/>
            <person name="Chan C."/>
        </authorList>
    </citation>
    <scope>NUCLEOTIDE SEQUENCE</scope>
</reference>
<dbReference type="PANTHER" id="PTHR48027">
    <property type="entry name" value="HETEROGENEOUS NUCLEAR RIBONUCLEOPROTEIN 87F-RELATED"/>
    <property type="match status" value="1"/>
</dbReference>
<evidence type="ECO:0000313" key="5">
    <source>
        <dbReference type="EMBL" id="CAE8641862.1"/>
    </source>
</evidence>
<sequence>MMDKLTGKPRGFGFVVFETVEMVDAVLSDYGKHRIDGKWVDVKRATPQDMAQGPGFRPPGFDGSAAPAPVPPPAPNKSFADGPGLSPQSSSQSSSVAAPGSFAQVPPPTGFFNQMPPPSSSFNQVPPP</sequence>
<dbReference type="InterPro" id="IPR035979">
    <property type="entry name" value="RBD_domain_sf"/>
</dbReference>
<comment type="caution">
    <text evidence="5">The sequence shown here is derived from an EMBL/GenBank/DDBJ whole genome shotgun (WGS) entry which is preliminary data.</text>
</comment>
<dbReference type="PROSITE" id="PS50102">
    <property type="entry name" value="RRM"/>
    <property type="match status" value="1"/>
</dbReference>
<dbReference type="EMBL" id="CAJNNW010001907">
    <property type="protein sequence ID" value="CAE8641862.1"/>
    <property type="molecule type" value="Genomic_DNA"/>
</dbReference>
<evidence type="ECO:0000256" key="3">
    <source>
        <dbReference type="SAM" id="MobiDB-lite"/>
    </source>
</evidence>
<feature type="region of interest" description="Disordered" evidence="3">
    <location>
        <begin position="45"/>
        <end position="128"/>
    </location>
</feature>
<accession>A0A813HVX2</accession>
<name>A0A813HVX2_POLGL</name>
<dbReference type="GO" id="GO:0003723">
    <property type="term" value="F:RNA binding"/>
    <property type="evidence" value="ECO:0007669"/>
    <property type="project" value="UniProtKB-UniRule"/>
</dbReference>
<protein>
    <recommendedName>
        <fullName evidence="4">RRM domain-containing protein</fullName>
    </recommendedName>
</protein>
<feature type="domain" description="RRM" evidence="4">
    <location>
        <begin position="1"/>
        <end position="47"/>
    </location>
</feature>